<comment type="subcellular location">
    <subcellularLocation>
        <location evidence="6">Cytoplasm</location>
    </subcellularLocation>
</comment>
<dbReference type="Proteomes" id="UP001597349">
    <property type="component" value="Unassembled WGS sequence"/>
</dbReference>
<organism evidence="7 8">
    <name type="scientific">Mesorhizobium calcicola</name>
    <dbReference type="NCBI Taxonomy" id="1300310"/>
    <lineage>
        <taxon>Bacteria</taxon>
        <taxon>Pseudomonadati</taxon>
        <taxon>Pseudomonadota</taxon>
        <taxon>Alphaproteobacteria</taxon>
        <taxon>Hyphomicrobiales</taxon>
        <taxon>Phyllobacteriaceae</taxon>
        <taxon>Mesorhizobium</taxon>
    </lineage>
</organism>
<reference evidence="8" key="1">
    <citation type="journal article" date="2019" name="Int. J. Syst. Evol. Microbiol.">
        <title>The Global Catalogue of Microorganisms (GCM) 10K type strain sequencing project: providing services to taxonomists for standard genome sequencing and annotation.</title>
        <authorList>
            <consortium name="The Broad Institute Genomics Platform"/>
            <consortium name="The Broad Institute Genome Sequencing Center for Infectious Disease"/>
            <person name="Wu L."/>
            <person name="Ma J."/>
        </authorList>
    </citation>
    <scope>NUCLEOTIDE SEQUENCE [LARGE SCALE GENOMIC DNA]</scope>
    <source>
        <strain evidence="8">CGMCC 1.16226</strain>
    </source>
</reference>
<comment type="subunit">
    <text evidence="6">Part of the FGAM synthase complex composed of 1 PurL, 1 PurQ and 2 PurS subunits.</text>
</comment>
<keyword evidence="1 6" id="KW-0963">Cytoplasm</keyword>
<dbReference type="EMBL" id="JBHUGY010000080">
    <property type="protein sequence ID" value="MFD2058753.1"/>
    <property type="molecule type" value="Genomic_DNA"/>
</dbReference>
<keyword evidence="5 6" id="KW-0067">ATP-binding</keyword>
<evidence type="ECO:0000256" key="1">
    <source>
        <dbReference type="ARBA" id="ARBA00022490"/>
    </source>
</evidence>
<keyword evidence="2 6" id="KW-0436">Ligase</keyword>
<dbReference type="NCBIfam" id="TIGR00302">
    <property type="entry name" value="phosphoribosylformylglycinamidine synthase subunit PurS"/>
    <property type="match status" value="1"/>
</dbReference>
<comment type="function">
    <text evidence="6">Part of the phosphoribosylformylglycinamidine synthase complex involved in the purines biosynthetic pathway. Catalyzes the ATP-dependent conversion of formylglycinamide ribonucleotide (FGAR) and glutamine to yield formylglycinamidine ribonucleotide (FGAM) and glutamate. The FGAM synthase complex is composed of three subunits. PurQ produces an ammonia molecule by converting glutamine to glutamate. PurL transfers the ammonia molecule to FGAR to form FGAM in an ATP-dependent manner. PurS interacts with PurQ and PurL and is thought to assist in the transfer of the ammonia molecule from PurQ to PurL.</text>
</comment>
<keyword evidence="8" id="KW-1185">Reference proteome</keyword>
<keyword evidence="4 6" id="KW-0658">Purine biosynthesis</keyword>
<evidence type="ECO:0000256" key="5">
    <source>
        <dbReference type="ARBA" id="ARBA00022840"/>
    </source>
</evidence>
<protein>
    <recommendedName>
        <fullName evidence="6">Phosphoribosylformylglycinamidine synthase subunit PurS</fullName>
        <shortName evidence="6">FGAM synthase</shortName>
        <ecNumber evidence="6">6.3.5.3</ecNumber>
    </recommendedName>
    <alternativeName>
        <fullName evidence="6">Formylglycinamide ribonucleotide amidotransferase subunit III</fullName>
        <shortName evidence="6">FGAR amidotransferase III</shortName>
        <shortName evidence="6">FGAR-AT III</shortName>
    </alternativeName>
    <alternativeName>
        <fullName evidence="6">Phosphoribosylformylglycinamidine synthase subunit III</fullName>
    </alternativeName>
</protein>
<dbReference type="HAMAP" id="MF_01926">
    <property type="entry name" value="PurS"/>
    <property type="match status" value="1"/>
</dbReference>
<comment type="pathway">
    <text evidence="6">Purine metabolism; IMP biosynthesis via de novo pathway; 5-amino-1-(5-phospho-D-ribosyl)imidazole from N(2)-formyl-N(1)-(5-phospho-D-ribosyl)glycinamide: step 1/2.</text>
</comment>
<dbReference type="SUPFAM" id="SSF82697">
    <property type="entry name" value="PurS-like"/>
    <property type="match status" value="1"/>
</dbReference>
<dbReference type="RefSeq" id="WP_379027534.1">
    <property type="nucleotide sequence ID" value="NZ_JBHUGY010000080.1"/>
</dbReference>
<evidence type="ECO:0000313" key="7">
    <source>
        <dbReference type="EMBL" id="MFD2058753.1"/>
    </source>
</evidence>
<dbReference type="InterPro" id="IPR036604">
    <property type="entry name" value="PurS-like_sf"/>
</dbReference>
<dbReference type="Gene3D" id="3.30.1280.10">
    <property type="entry name" value="Phosphoribosylformylglycinamidine synthase subunit PurS"/>
    <property type="match status" value="1"/>
</dbReference>
<comment type="similarity">
    <text evidence="6">Belongs to the PurS family.</text>
</comment>
<accession>A0ABW4WRK9</accession>
<dbReference type="GO" id="GO:0004642">
    <property type="term" value="F:phosphoribosylformylglycinamidine synthase activity"/>
    <property type="evidence" value="ECO:0007669"/>
    <property type="project" value="UniProtKB-EC"/>
</dbReference>
<dbReference type="NCBIfam" id="NF004630">
    <property type="entry name" value="PRK05974.1"/>
    <property type="match status" value="1"/>
</dbReference>
<gene>
    <name evidence="6 7" type="primary">purS</name>
    <name evidence="7" type="ORF">ACFSQT_38475</name>
</gene>
<evidence type="ECO:0000313" key="8">
    <source>
        <dbReference type="Proteomes" id="UP001597349"/>
    </source>
</evidence>
<dbReference type="InterPro" id="IPR003850">
    <property type="entry name" value="PurS"/>
</dbReference>
<dbReference type="EC" id="6.3.5.3" evidence="6"/>
<sequence length="80" mass="8459">MIKARITVTLKNGVLDPQGKAIEHALSGLGFDGVGAVRQGKVFDVELAESDKAKAEADLKAMCDKLLANTVIENYSVTLA</sequence>
<evidence type="ECO:0000256" key="6">
    <source>
        <dbReference type="HAMAP-Rule" id="MF_01926"/>
    </source>
</evidence>
<name>A0ABW4WRK9_9HYPH</name>
<proteinExistence type="inferred from homology"/>
<evidence type="ECO:0000256" key="2">
    <source>
        <dbReference type="ARBA" id="ARBA00022598"/>
    </source>
</evidence>
<keyword evidence="3 6" id="KW-0547">Nucleotide-binding</keyword>
<comment type="catalytic activity">
    <reaction evidence="6">
        <text>N(2)-formyl-N(1)-(5-phospho-beta-D-ribosyl)glycinamide + L-glutamine + ATP + H2O = 2-formamido-N(1)-(5-O-phospho-beta-D-ribosyl)acetamidine + L-glutamate + ADP + phosphate + H(+)</text>
        <dbReference type="Rhea" id="RHEA:17129"/>
        <dbReference type="ChEBI" id="CHEBI:15377"/>
        <dbReference type="ChEBI" id="CHEBI:15378"/>
        <dbReference type="ChEBI" id="CHEBI:29985"/>
        <dbReference type="ChEBI" id="CHEBI:30616"/>
        <dbReference type="ChEBI" id="CHEBI:43474"/>
        <dbReference type="ChEBI" id="CHEBI:58359"/>
        <dbReference type="ChEBI" id="CHEBI:147286"/>
        <dbReference type="ChEBI" id="CHEBI:147287"/>
        <dbReference type="ChEBI" id="CHEBI:456216"/>
        <dbReference type="EC" id="6.3.5.3"/>
    </reaction>
</comment>
<comment type="caution">
    <text evidence="7">The sequence shown here is derived from an EMBL/GenBank/DDBJ whole genome shotgun (WGS) entry which is preliminary data.</text>
</comment>
<dbReference type="PANTHER" id="PTHR34696:SF1">
    <property type="entry name" value="PHOSPHORIBOSYLFORMYLGLYCINAMIDINE SYNTHASE SUBUNIT PURS"/>
    <property type="match status" value="1"/>
</dbReference>
<evidence type="ECO:0000256" key="3">
    <source>
        <dbReference type="ARBA" id="ARBA00022741"/>
    </source>
</evidence>
<dbReference type="PANTHER" id="PTHR34696">
    <property type="entry name" value="PHOSPHORIBOSYLFORMYLGLYCINAMIDINE SYNTHASE SUBUNIT PURS"/>
    <property type="match status" value="1"/>
</dbReference>
<evidence type="ECO:0000256" key="4">
    <source>
        <dbReference type="ARBA" id="ARBA00022755"/>
    </source>
</evidence>
<dbReference type="Pfam" id="PF02700">
    <property type="entry name" value="PurS"/>
    <property type="match status" value="1"/>
</dbReference>